<accession>A0A3L8SUG0</accession>
<evidence type="ECO:0000256" key="1">
    <source>
        <dbReference type="SAM" id="MobiDB-lite"/>
    </source>
</evidence>
<reference evidence="2 3" key="1">
    <citation type="journal article" date="2018" name="Proc. R. Soc. B">
        <title>A non-coding region near Follistatin controls head colour polymorphism in the Gouldian finch.</title>
        <authorList>
            <person name="Toomey M.B."/>
            <person name="Marques C.I."/>
            <person name="Andrade P."/>
            <person name="Araujo P.M."/>
            <person name="Sabatino S."/>
            <person name="Gazda M.A."/>
            <person name="Afonso S."/>
            <person name="Lopes R.J."/>
            <person name="Corbo J.C."/>
            <person name="Carneiro M."/>
        </authorList>
    </citation>
    <scope>NUCLEOTIDE SEQUENCE [LARGE SCALE GENOMIC DNA]</scope>
    <source>
        <strain evidence="2">Red01</strain>
        <tissue evidence="2">Muscle</tissue>
    </source>
</reference>
<feature type="non-terminal residue" evidence="2">
    <location>
        <position position="1"/>
    </location>
</feature>
<evidence type="ECO:0000313" key="3">
    <source>
        <dbReference type="Proteomes" id="UP000276834"/>
    </source>
</evidence>
<feature type="compositionally biased region" description="Polar residues" evidence="1">
    <location>
        <begin position="17"/>
        <end position="36"/>
    </location>
</feature>
<dbReference type="Proteomes" id="UP000276834">
    <property type="component" value="Unassembled WGS sequence"/>
</dbReference>
<protein>
    <submittedName>
        <fullName evidence="2">Uncharacterized protein</fullName>
    </submittedName>
</protein>
<dbReference type="EMBL" id="QUSF01000006">
    <property type="protein sequence ID" value="RLW08210.1"/>
    <property type="molecule type" value="Genomic_DNA"/>
</dbReference>
<evidence type="ECO:0000313" key="2">
    <source>
        <dbReference type="EMBL" id="RLW08210.1"/>
    </source>
</evidence>
<name>A0A3L8SUG0_CHLGU</name>
<feature type="region of interest" description="Disordered" evidence="1">
    <location>
        <begin position="1"/>
        <end position="36"/>
    </location>
</feature>
<dbReference type="AlphaFoldDB" id="A0A3L8SUG0"/>
<organism evidence="2 3">
    <name type="scientific">Chloebia gouldiae</name>
    <name type="common">Gouldian finch</name>
    <name type="synonym">Erythrura gouldiae</name>
    <dbReference type="NCBI Taxonomy" id="44316"/>
    <lineage>
        <taxon>Eukaryota</taxon>
        <taxon>Metazoa</taxon>
        <taxon>Chordata</taxon>
        <taxon>Craniata</taxon>
        <taxon>Vertebrata</taxon>
        <taxon>Euteleostomi</taxon>
        <taxon>Archelosauria</taxon>
        <taxon>Archosauria</taxon>
        <taxon>Dinosauria</taxon>
        <taxon>Saurischia</taxon>
        <taxon>Theropoda</taxon>
        <taxon>Coelurosauria</taxon>
        <taxon>Aves</taxon>
        <taxon>Neognathae</taxon>
        <taxon>Neoaves</taxon>
        <taxon>Telluraves</taxon>
        <taxon>Australaves</taxon>
        <taxon>Passeriformes</taxon>
        <taxon>Passeroidea</taxon>
        <taxon>Passeridae</taxon>
        <taxon>Chloebia</taxon>
    </lineage>
</organism>
<keyword evidence="3" id="KW-1185">Reference proteome</keyword>
<gene>
    <name evidence="2" type="ORF">DV515_00003122</name>
</gene>
<feature type="non-terminal residue" evidence="2">
    <location>
        <position position="71"/>
    </location>
</feature>
<dbReference type="OrthoDB" id="10381056at2759"/>
<proteinExistence type="predicted"/>
<sequence length="71" mass="7774">LSEMKGIKRNPLALGKASNTQSTTQLGNSKATDPATQAQAFQNRAVKAFNTEAPAGEKLNHKKWTLKDYKE</sequence>
<comment type="caution">
    <text evidence="2">The sequence shown here is derived from an EMBL/GenBank/DDBJ whole genome shotgun (WGS) entry which is preliminary data.</text>
</comment>